<feature type="site" description="Positions MEP for the nucleophilic attack" evidence="4">
    <location>
        <position position="155"/>
    </location>
</feature>
<evidence type="ECO:0000256" key="4">
    <source>
        <dbReference type="HAMAP-Rule" id="MF_00108"/>
    </source>
</evidence>
<dbReference type="Gene3D" id="3.90.550.10">
    <property type="entry name" value="Spore Coat Polysaccharide Biosynthesis Protein SpsA, Chain A"/>
    <property type="match status" value="1"/>
</dbReference>
<accession>A0A6N2SWN2</accession>
<feature type="site" description="Transition state stabilizer" evidence="4">
    <location>
        <position position="15"/>
    </location>
</feature>
<feature type="site" description="Positions MEP for the nucleophilic attack" evidence="4">
    <location>
        <position position="213"/>
    </location>
</feature>
<evidence type="ECO:0000256" key="3">
    <source>
        <dbReference type="ARBA" id="ARBA00023229"/>
    </source>
</evidence>
<dbReference type="HAMAP" id="MF_00108">
    <property type="entry name" value="IspD"/>
    <property type="match status" value="1"/>
</dbReference>
<gene>
    <name evidence="5" type="primary">ispD2</name>
    <name evidence="4" type="synonym">ispD</name>
    <name evidence="5" type="ORF">BHLFYP23_02299</name>
</gene>
<dbReference type="AlphaFoldDB" id="A0A6N2SWN2"/>
<dbReference type="PANTHER" id="PTHR32125">
    <property type="entry name" value="2-C-METHYL-D-ERYTHRITOL 4-PHOSPHATE CYTIDYLYLTRANSFERASE, CHLOROPLASTIC"/>
    <property type="match status" value="1"/>
</dbReference>
<dbReference type="Pfam" id="PF01128">
    <property type="entry name" value="IspD"/>
    <property type="match status" value="1"/>
</dbReference>
<dbReference type="GO" id="GO:0019288">
    <property type="term" value="P:isopentenyl diphosphate biosynthetic process, methylerythritol 4-phosphate pathway"/>
    <property type="evidence" value="ECO:0007669"/>
    <property type="project" value="UniProtKB-UniRule"/>
</dbReference>
<dbReference type="InterPro" id="IPR001228">
    <property type="entry name" value="IspD"/>
</dbReference>
<comment type="similarity">
    <text evidence="4">Belongs to the IspD/TarI cytidylyltransferase family. IspD subfamily.</text>
</comment>
<dbReference type="InterPro" id="IPR029044">
    <property type="entry name" value="Nucleotide-diphossugar_trans"/>
</dbReference>
<dbReference type="InterPro" id="IPR050088">
    <property type="entry name" value="IspD/TarI_cytidylyltransf_bact"/>
</dbReference>
<keyword evidence="2 4" id="KW-0548">Nucleotidyltransferase</keyword>
<comment type="catalytic activity">
    <reaction evidence="4">
        <text>2-C-methyl-D-erythritol 4-phosphate + CTP + H(+) = 4-CDP-2-C-methyl-D-erythritol + diphosphate</text>
        <dbReference type="Rhea" id="RHEA:13429"/>
        <dbReference type="ChEBI" id="CHEBI:15378"/>
        <dbReference type="ChEBI" id="CHEBI:33019"/>
        <dbReference type="ChEBI" id="CHEBI:37563"/>
        <dbReference type="ChEBI" id="CHEBI:57823"/>
        <dbReference type="ChEBI" id="CHEBI:58262"/>
        <dbReference type="EC" id="2.7.7.60"/>
    </reaction>
</comment>
<reference evidence="5" key="1">
    <citation type="submission" date="2019-11" db="EMBL/GenBank/DDBJ databases">
        <authorList>
            <person name="Feng L."/>
        </authorList>
    </citation>
    <scope>NUCLEOTIDE SEQUENCE</scope>
    <source>
        <strain evidence="5">BhanseniiLFYP23</strain>
    </source>
</reference>
<comment type="function">
    <text evidence="4">Catalyzes the formation of 4-diphosphocytidyl-2-C-methyl-D-erythritol from CTP and 2-C-methyl-D-erythritol 4-phosphate (MEP).</text>
</comment>
<dbReference type="SUPFAM" id="SSF53448">
    <property type="entry name" value="Nucleotide-diphospho-sugar transferases"/>
    <property type="match status" value="1"/>
</dbReference>
<feature type="site" description="Transition state stabilizer" evidence="4">
    <location>
        <position position="22"/>
    </location>
</feature>
<dbReference type="PANTHER" id="PTHR32125:SF4">
    <property type="entry name" value="2-C-METHYL-D-ERYTHRITOL 4-PHOSPHATE CYTIDYLYLTRANSFERASE, CHLOROPLASTIC"/>
    <property type="match status" value="1"/>
</dbReference>
<protein>
    <recommendedName>
        <fullName evidence="4">2-C-methyl-D-erythritol 4-phosphate cytidylyltransferase</fullName>
        <ecNumber evidence="4">2.7.7.60</ecNumber>
    </recommendedName>
    <alternativeName>
        <fullName evidence="4">4-diphosphocytidyl-2C-methyl-D-erythritol synthase</fullName>
    </alternativeName>
    <alternativeName>
        <fullName evidence="4">MEP cytidylyltransferase</fullName>
        <shortName evidence="4">MCT</shortName>
    </alternativeName>
</protein>
<keyword evidence="3 4" id="KW-0414">Isoprene biosynthesis</keyword>
<organism evidence="5">
    <name type="scientific">Blautia hansenii</name>
    <name type="common">Ruminococcus hansenii</name>
    <dbReference type="NCBI Taxonomy" id="1322"/>
    <lineage>
        <taxon>Bacteria</taxon>
        <taxon>Bacillati</taxon>
        <taxon>Bacillota</taxon>
        <taxon>Clostridia</taxon>
        <taxon>Lachnospirales</taxon>
        <taxon>Lachnospiraceae</taxon>
        <taxon>Blautia</taxon>
    </lineage>
</organism>
<dbReference type="EC" id="2.7.7.60" evidence="4"/>
<dbReference type="RefSeq" id="WP_004220542.1">
    <property type="nucleotide sequence ID" value="NZ_CACRSY010000009.1"/>
</dbReference>
<dbReference type="UniPathway" id="UPA00056">
    <property type="reaction ID" value="UER00093"/>
</dbReference>
<proteinExistence type="inferred from homology"/>
<evidence type="ECO:0000256" key="1">
    <source>
        <dbReference type="ARBA" id="ARBA00022679"/>
    </source>
</evidence>
<evidence type="ECO:0000313" key="5">
    <source>
        <dbReference type="EMBL" id="VYS97412.1"/>
    </source>
</evidence>
<dbReference type="NCBIfam" id="TIGR00453">
    <property type="entry name" value="ispD"/>
    <property type="match status" value="1"/>
</dbReference>
<sequence>MKCTAIILAAGQGKRMKTKVQKQFLMLQGKPLLYYSLACFQKSDEIQEIVVVTGKESIDYCRSEIIEKYGFTKVKSIAEGGKERYDSVYAGLEACSADTDYVFIHDGARPFVTEDIIKRTKEVAVTYQACIAGMPSKDTVKIIDENNMVSATPERSRVWSVQTPQVFLYSLIKEAHDTARSVSMQGITDDAMVVEQYKNTPVHIVEGAYENIKITTPEDILVAEKILEKIL</sequence>
<dbReference type="FunFam" id="3.90.550.10:FF:000003">
    <property type="entry name" value="2-C-methyl-D-erythritol 4-phosphate cytidylyltransferase"/>
    <property type="match status" value="1"/>
</dbReference>
<keyword evidence="1 4" id="KW-0808">Transferase</keyword>
<comment type="pathway">
    <text evidence="4">Isoprenoid biosynthesis; isopentenyl diphosphate biosynthesis via DXP pathway; isopentenyl diphosphate from 1-deoxy-D-xylulose 5-phosphate: step 2/6.</text>
</comment>
<name>A0A6N2SWN2_BLAHA</name>
<dbReference type="EMBL" id="CACRSY010000009">
    <property type="protein sequence ID" value="VYS97412.1"/>
    <property type="molecule type" value="Genomic_DNA"/>
</dbReference>
<evidence type="ECO:0000256" key="2">
    <source>
        <dbReference type="ARBA" id="ARBA00022695"/>
    </source>
</evidence>
<dbReference type="GO" id="GO:0050518">
    <property type="term" value="F:2-C-methyl-D-erythritol 4-phosphate cytidylyltransferase activity"/>
    <property type="evidence" value="ECO:0007669"/>
    <property type="project" value="UniProtKB-UniRule"/>
</dbReference>
<dbReference type="CDD" id="cd02516">
    <property type="entry name" value="CDP-ME_synthetase"/>
    <property type="match status" value="1"/>
</dbReference>
<dbReference type="InterPro" id="IPR034683">
    <property type="entry name" value="IspD/TarI"/>
</dbReference>